<reference evidence="2" key="1">
    <citation type="journal article" date="2019" name="Int. J. Syst. Evol. Microbiol.">
        <title>The Global Catalogue of Microorganisms (GCM) 10K type strain sequencing project: providing services to taxonomists for standard genome sequencing and annotation.</title>
        <authorList>
            <consortium name="The Broad Institute Genomics Platform"/>
            <consortium name="The Broad Institute Genome Sequencing Center for Infectious Disease"/>
            <person name="Wu L."/>
            <person name="Ma J."/>
        </authorList>
    </citation>
    <scope>NUCLEOTIDE SEQUENCE [LARGE SCALE GENOMIC DNA]</scope>
    <source>
        <strain evidence="2">JCM 17979</strain>
    </source>
</reference>
<organism evidence="1 2">
    <name type="scientific">Actinomycetospora chlora</name>
    <dbReference type="NCBI Taxonomy" id="663608"/>
    <lineage>
        <taxon>Bacteria</taxon>
        <taxon>Bacillati</taxon>
        <taxon>Actinomycetota</taxon>
        <taxon>Actinomycetes</taxon>
        <taxon>Pseudonocardiales</taxon>
        <taxon>Pseudonocardiaceae</taxon>
        <taxon>Actinomycetospora</taxon>
    </lineage>
</organism>
<dbReference type="InterPro" id="IPR036388">
    <property type="entry name" value="WH-like_DNA-bd_sf"/>
</dbReference>
<evidence type="ECO:0000313" key="2">
    <source>
        <dbReference type="Proteomes" id="UP001500928"/>
    </source>
</evidence>
<sequence>MTTTATRRAAAGSRARIRDRGQIDALVLAALADGPKRQDEIAQTLRAQVGDALDLPYSRIVPTLHRLQRNRLVSRPASNPRSFRLTDTGTRSLAARRRAADAFARSLHHLADRA</sequence>
<protein>
    <recommendedName>
        <fullName evidence="3">PadR family transcriptional regulator</fullName>
    </recommendedName>
</protein>
<dbReference type="RefSeq" id="WP_345419431.1">
    <property type="nucleotide sequence ID" value="NZ_BAABHO010000036.1"/>
</dbReference>
<dbReference type="EMBL" id="BAABHO010000036">
    <property type="protein sequence ID" value="GAA4799870.1"/>
    <property type="molecule type" value="Genomic_DNA"/>
</dbReference>
<keyword evidence="2" id="KW-1185">Reference proteome</keyword>
<dbReference type="Proteomes" id="UP001500928">
    <property type="component" value="Unassembled WGS sequence"/>
</dbReference>
<dbReference type="Gene3D" id="1.10.10.10">
    <property type="entry name" value="Winged helix-like DNA-binding domain superfamily/Winged helix DNA-binding domain"/>
    <property type="match status" value="1"/>
</dbReference>
<evidence type="ECO:0000313" key="1">
    <source>
        <dbReference type="EMBL" id="GAA4799870.1"/>
    </source>
</evidence>
<evidence type="ECO:0008006" key="3">
    <source>
        <dbReference type="Google" id="ProtNLM"/>
    </source>
</evidence>
<comment type="caution">
    <text evidence="1">The sequence shown here is derived from an EMBL/GenBank/DDBJ whole genome shotgun (WGS) entry which is preliminary data.</text>
</comment>
<dbReference type="InterPro" id="IPR036390">
    <property type="entry name" value="WH_DNA-bd_sf"/>
</dbReference>
<accession>A0ABP9BUK9</accession>
<gene>
    <name evidence="1" type="ORF">GCM10023200_40930</name>
</gene>
<dbReference type="SUPFAM" id="SSF46785">
    <property type="entry name" value="Winged helix' DNA-binding domain"/>
    <property type="match status" value="1"/>
</dbReference>
<proteinExistence type="predicted"/>
<name>A0ABP9BUK9_9PSEU</name>